<feature type="transmembrane region" description="Helical" evidence="5">
    <location>
        <begin position="316"/>
        <end position="339"/>
    </location>
</feature>
<dbReference type="Pfam" id="PF07690">
    <property type="entry name" value="MFS_1"/>
    <property type="match status" value="1"/>
</dbReference>
<keyword evidence="4 5" id="KW-0472">Membrane</keyword>
<proteinExistence type="predicted"/>
<reference evidence="7 8" key="1">
    <citation type="submission" date="2017-09" db="EMBL/GenBank/DDBJ databases">
        <title>Sequencing the genomes of two abundant thermophiles in Great Basin hot springs: Thermocrinis jamiesonii and novel Chloroflexi Thermoflexus hugenholtzii.</title>
        <authorList>
            <person name="Hedlund B."/>
        </authorList>
    </citation>
    <scope>NUCLEOTIDE SEQUENCE [LARGE SCALE GENOMIC DNA]</scope>
    <source>
        <strain evidence="7 8">G233</strain>
    </source>
</reference>
<dbReference type="PROSITE" id="PS50850">
    <property type="entry name" value="MFS"/>
    <property type="match status" value="1"/>
</dbReference>
<feature type="transmembrane region" description="Helical" evidence="5">
    <location>
        <begin position="12"/>
        <end position="32"/>
    </location>
</feature>
<evidence type="ECO:0000313" key="8">
    <source>
        <dbReference type="Proteomes" id="UP000223071"/>
    </source>
</evidence>
<evidence type="ECO:0000259" key="6">
    <source>
        <dbReference type="PROSITE" id="PS50850"/>
    </source>
</evidence>
<feature type="transmembrane region" description="Helical" evidence="5">
    <location>
        <begin position="380"/>
        <end position="401"/>
    </location>
</feature>
<dbReference type="RefSeq" id="WP_098502470.1">
    <property type="nucleotide sequence ID" value="NZ_PDJQ01000001.1"/>
</dbReference>
<feature type="transmembrane region" description="Helical" evidence="5">
    <location>
        <begin position="227"/>
        <end position="249"/>
    </location>
</feature>
<dbReference type="InterPro" id="IPR020846">
    <property type="entry name" value="MFS_dom"/>
</dbReference>
<comment type="subcellular location">
    <subcellularLocation>
        <location evidence="1">Cell membrane</location>
        <topology evidence="1">Multi-pass membrane protein</topology>
    </subcellularLocation>
</comment>
<evidence type="ECO:0000256" key="3">
    <source>
        <dbReference type="ARBA" id="ARBA00022989"/>
    </source>
</evidence>
<accession>A0A2A9HCX1</accession>
<protein>
    <submittedName>
        <fullName evidence="7">Cyanate permease</fullName>
    </submittedName>
</protein>
<evidence type="ECO:0000256" key="4">
    <source>
        <dbReference type="ARBA" id="ARBA00023136"/>
    </source>
</evidence>
<feature type="transmembrane region" description="Helical" evidence="5">
    <location>
        <begin position="52"/>
        <end position="73"/>
    </location>
</feature>
<dbReference type="GO" id="GO:0022857">
    <property type="term" value="F:transmembrane transporter activity"/>
    <property type="evidence" value="ECO:0007669"/>
    <property type="project" value="InterPro"/>
</dbReference>
<name>A0A2A9HCX1_TEPT2</name>
<dbReference type="InterPro" id="IPR036259">
    <property type="entry name" value="MFS_trans_sf"/>
</dbReference>
<gene>
    <name evidence="7" type="ORF">A9A59_0173</name>
</gene>
<dbReference type="EMBL" id="PDJQ01000001">
    <property type="protein sequence ID" value="PFG72980.1"/>
    <property type="molecule type" value="Genomic_DNA"/>
</dbReference>
<feature type="domain" description="Major facilitator superfamily (MFS) profile" evidence="6">
    <location>
        <begin position="15"/>
        <end position="409"/>
    </location>
</feature>
<dbReference type="Gene3D" id="1.20.1250.20">
    <property type="entry name" value="MFS general substrate transporter like domains"/>
    <property type="match status" value="2"/>
</dbReference>
<feature type="transmembrane region" description="Helical" evidence="5">
    <location>
        <begin position="351"/>
        <end position="374"/>
    </location>
</feature>
<dbReference type="AlphaFoldDB" id="A0A2A9HCX1"/>
<dbReference type="Proteomes" id="UP000223071">
    <property type="component" value="Unassembled WGS sequence"/>
</dbReference>
<dbReference type="InterPro" id="IPR011701">
    <property type="entry name" value="MFS"/>
</dbReference>
<feature type="transmembrane region" description="Helical" evidence="5">
    <location>
        <begin position="293"/>
        <end position="310"/>
    </location>
</feature>
<feature type="transmembrane region" description="Helical" evidence="5">
    <location>
        <begin position="85"/>
        <end position="104"/>
    </location>
</feature>
<dbReference type="PANTHER" id="PTHR11360">
    <property type="entry name" value="MONOCARBOXYLATE TRANSPORTER"/>
    <property type="match status" value="1"/>
</dbReference>
<feature type="transmembrane region" description="Helical" evidence="5">
    <location>
        <begin position="261"/>
        <end position="281"/>
    </location>
</feature>
<evidence type="ECO:0000256" key="2">
    <source>
        <dbReference type="ARBA" id="ARBA00022692"/>
    </source>
</evidence>
<dbReference type="SUPFAM" id="SSF103473">
    <property type="entry name" value="MFS general substrate transporter"/>
    <property type="match status" value="1"/>
</dbReference>
<feature type="transmembrane region" description="Helical" evidence="5">
    <location>
        <begin position="110"/>
        <end position="129"/>
    </location>
</feature>
<keyword evidence="2 5" id="KW-0812">Transmembrane</keyword>
<evidence type="ECO:0000313" key="7">
    <source>
        <dbReference type="EMBL" id="PFG72980.1"/>
    </source>
</evidence>
<feature type="transmembrane region" description="Helical" evidence="5">
    <location>
        <begin position="141"/>
        <end position="163"/>
    </location>
</feature>
<feature type="transmembrane region" description="Helical" evidence="5">
    <location>
        <begin position="169"/>
        <end position="191"/>
    </location>
</feature>
<dbReference type="GO" id="GO:0005886">
    <property type="term" value="C:plasma membrane"/>
    <property type="evidence" value="ECO:0007669"/>
    <property type="project" value="UniProtKB-SubCell"/>
</dbReference>
<dbReference type="InterPro" id="IPR050327">
    <property type="entry name" value="Proton-linked_MCT"/>
</dbReference>
<comment type="caution">
    <text evidence="7">The sequence shown here is derived from an EMBL/GenBank/DDBJ whole genome shotgun (WGS) entry which is preliminary data.</text>
</comment>
<keyword evidence="8" id="KW-1185">Reference proteome</keyword>
<evidence type="ECO:0000256" key="1">
    <source>
        <dbReference type="ARBA" id="ARBA00004651"/>
    </source>
</evidence>
<organism evidence="7 8">
    <name type="scientific">Tepidiforma thermophila (strain KCTC 52669 / CGMCC 1.13589 / G233)</name>
    <dbReference type="NCBI Taxonomy" id="2761530"/>
    <lineage>
        <taxon>Bacteria</taxon>
        <taxon>Bacillati</taxon>
        <taxon>Chloroflexota</taxon>
        <taxon>Tepidiformia</taxon>
        <taxon>Tepidiformales</taxon>
        <taxon>Tepidiformaceae</taxon>
        <taxon>Tepidiforma</taxon>
    </lineage>
</organism>
<keyword evidence="3 5" id="KW-1133">Transmembrane helix</keyword>
<dbReference type="PANTHER" id="PTHR11360:SF284">
    <property type="entry name" value="EG:103B4.3 PROTEIN-RELATED"/>
    <property type="match status" value="1"/>
</dbReference>
<evidence type="ECO:0000256" key="5">
    <source>
        <dbReference type="SAM" id="Phobius"/>
    </source>
</evidence>
<sequence length="419" mass="43086">MLESPSRAPRFYGWVVVGAVFGILFVAFGAAYSFAAFFNALRDDFGATRGDISLVFALAGFLYFGLGAVTGLLADRLGPRRVIGAGILCIAAGMAAAAFAQAVWQVYLTYSLGVGLGVGLAYVPAVGVVQRWFIRRRGMASGFAVAGIGAGTLVMPLVAAAAIETLGWRPSFVLLAVVALAIGIPSVLAIVPNPADRGLYPDGDRFPPPAVGPAGGPTVAQVLRTRAFWLMFGAGLSTSLGIFIPFAHLTPYARDHGYSDAFGALLVGLIGVGSIAGRLVLGSSADRLGRRRSLAGTFTAMAICLAWWLIATEAWALVLFAVAFGASYGGFVALMPALAADYFAGRRFSTVLGLIYTSAAVGALVGPTLAGALYDARESYALPITLGILLNGVAVACMVLLRDPAPAASTAPSAAPAAR</sequence>